<evidence type="ECO:0000313" key="2">
    <source>
        <dbReference type="EMBL" id="KAK6621663.1"/>
    </source>
</evidence>
<dbReference type="Proteomes" id="UP001359485">
    <property type="component" value="Unassembled WGS sequence"/>
</dbReference>
<dbReference type="EMBL" id="JAWJWF010000047">
    <property type="protein sequence ID" value="KAK6621663.1"/>
    <property type="molecule type" value="Genomic_DNA"/>
</dbReference>
<accession>A0ABR1ALU8</accession>
<organism evidence="2 3">
    <name type="scientific">Polyplax serrata</name>
    <name type="common">Common mouse louse</name>
    <dbReference type="NCBI Taxonomy" id="468196"/>
    <lineage>
        <taxon>Eukaryota</taxon>
        <taxon>Metazoa</taxon>
        <taxon>Ecdysozoa</taxon>
        <taxon>Arthropoda</taxon>
        <taxon>Hexapoda</taxon>
        <taxon>Insecta</taxon>
        <taxon>Pterygota</taxon>
        <taxon>Neoptera</taxon>
        <taxon>Paraneoptera</taxon>
        <taxon>Psocodea</taxon>
        <taxon>Troctomorpha</taxon>
        <taxon>Phthiraptera</taxon>
        <taxon>Anoplura</taxon>
        <taxon>Polyplacidae</taxon>
        <taxon>Polyplax</taxon>
    </lineage>
</organism>
<evidence type="ECO:0000256" key="1">
    <source>
        <dbReference type="SAM" id="MobiDB-lite"/>
    </source>
</evidence>
<feature type="region of interest" description="Disordered" evidence="1">
    <location>
        <begin position="1"/>
        <end position="29"/>
    </location>
</feature>
<feature type="compositionally biased region" description="Polar residues" evidence="1">
    <location>
        <begin position="211"/>
        <end position="226"/>
    </location>
</feature>
<comment type="caution">
    <text evidence="2">The sequence shown here is derived from an EMBL/GenBank/DDBJ whole genome shotgun (WGS) entry which is preliminary data.</text>
</comment>
<name>A0ABR1ALU8_POLSC</name>
<evidence type="ECO:0000313" key="3">
    <source>
        <dbReference type="Proteomes" id="UP001359485"/>
    </source>
</evidence>
<keyword evidence="3" id="KW-1185">Reference proteome</keyword>
<protein>
    <submittedName>
        <fullName evidence="2">Uncharacterized protein</fullName>
    </submittedName>
</protein>
<proteinExistence type="predicted"/>
<reference evidence="2 3" key="1">
    <citation type="submission" date="2023-09" db="EMBL/GenBank/DDBJ databases">
        <title>Genomes of two closely related lineages of the louse Polyplax serrata with different host specificities.</title>
        <authorList>
            <person name="Martinu J."/>
            <person name="Tarabai H."/>
            <person name="Stefka J."/>
            <person name="Hypsa V."/>
        </authorList>
    </citation>
    <scope>NUCLEOTIDE SEQUENCE [LARGE SCALE GENOMIC DNA]</scope>
    <source>
        <strain evidence="2">98ZLc_SE</strain>
    </source>
</reference>
<feature type="region of interest" description="Disordered" evidence="1">
    <location>
        <begin position="178"/>
        <end position="250"/>
    </location>
</feature>
<sequence length="271" mass="30655">MSSFSDALQPEGIQGIGKNSSTKKNVASPKRIEFPREVRIIGRFSHVDINGTTRFSAASRGSDSVADTRRKQKNQYVIIPVEAKNSTVHFVKVPLLKLCNHPKSTKVGRTRCKRIISSNETPAMENLFMWLTDKDEFQNWRSPSFACNSNSRKEETTCFIFRQSRRATISSQNQIYNMDDSSDQESQHLNSEIEEPLQQKEPSVEEIASTAPKTAQVGTQIDINQSDSDKRPNVVSESSRKFKNKRRADSLSVNSRVLSFLATVPNKNKQR</sequence>
<gene>
    <name evidence="2" type="ORF">RUM44_001470</name>
</gene>